<dbReference type="AlphaFoldDB" id="A0AAD5TS51"/>
<dbReference type="InterPro" id="IPR013154">
    <property type="entry name" value="ADH-like_N"/>
</dbReference>
<protein>
    <recommendedName>
        <fullName evidence="1">Enoyl reductase (ER) domain-containing protein</fullName>
    </recommendedName>
</protein>
<evidence type="ECO:0000313" key="3">
    <source>
        <dbReference type="Proteomes" id="UP001212152"/>
    </source>
</evidence>
<dbReference type="InterPro" id="IPR011032">
    <property type="entry name" value="GroES-like_sf"/>
</dbReference>
<dbReference type="EMBL" id="JADGJQ010000002">
    <property type="protein sequence ID" value="KAJ3185189.1"/>
    <property type="molecule type" value="Genomic_DNA"/>
</dbReference>
<evidence type="ECO:0000259" key="1">
    <source>
        <dbReference type="SMART" id="SM00829"/>
    </source>
</evidence>
<keyword evidence="3" id="KW-1185">Reference proteome</keyword>
<dbReference type="SUPFAM" id="SSF51735">
    <property type="entry name" value="NAD(P)-binding Rossmann-fold domains"/>
    <property type="match status" value="1"/>
</dbReference>
<comment type="caution">
    <text evidence="2">The sequence shown here is derived from an EMBL/GenBank/DDBJ whole genome shotgun (WGS) entry which is preliminary data.</text>
</comment>
<dbReference type="InterPro" id="IPR036291">
    <property type="entry name" value="NAD(P)-bd_dom_sf"/>
</dbReference>
<dbReference type="GO" id="GO:0016491">
    <property type="term" value="F:oxidoreductase activity"/>
    <property type="evidence" value="ECO:0007669"/>
    <property type="project" value="InterPro"/>
</dbReference>
<dbReference type="Pfam" id="PF08240">
    <property type="entry name" value="ADH_N"/>
    <property type="match status" value="1"/>
</dbReference>
<dbReference type="Pfam" id="PF13602">
    <property type="entry name" value="ADH_zinc_N_2"/>
    <property type="match status" value="1"/>
</dbReference>
<dbReference type="Gene3D" id="3.40.50.720">
    <property type="entry name" value="NAD(P)-binding Rossmann-like Domain"/>
    <property type="match status" value="1"/>
</dbReference>
<dbReference type="CDD" id="cd08267">
    <property type="entry name" value="MDR1"/>
    <property type="match status" value="1"/>
</dbReference>
<accession>A0AAD5TS51</accession>
<dbReference type="Proteomes" id="UP001212152">
    <property type="component" value="Unassembled WGS sequence"/>
</dbReference>
<reference evidence="2" key="1">
    <citation type="submission" date="2020-05" db="EMBL/GenBank/DDBJ databases">
        <title>Phylogenomic resolution of chytrid fungi.</title>
        <authorList>
            <person name="Stajich J.E."/>
            <person name="Amses K."/>
            <person name="Simmons R."/>
            <person name="Seto K."/>
            <person name="Myers J."/>
            <person name="Bonds A."/>
            <person name="Quandt C.A."/>
            <person name="Barry K."/>
            <person name="Liu P."/>
            <person name="Grigoriev I."/>
            <person name="Longcore J.E."/>
            <person name="James T.Y."/>
        </authorList>
    </citation>
    <scope>NUCLEOTIDE SEQUENCE</scope>
    <source>
        <strain evidence="2">JEL0379</strain>
    </source>
</reference>
<dbReference type="Gene3D" id="3.90.180.10">
    <property type="entry name" value="Medium-chain alcohol dehydrogenases, catalytic domain"/>
    <property type="match status" value="1"/>
</dbReference>
<dbReference type="InterPro" id="IPR052733">
    <property type="entry name" value="Chloroplast_QOR"/>
</dbReference>
<organism evidence="2 3">
    <name type="scientific">Geranomyces variabilis</name>
    <dbReference type="NCBI Taxonomy" id="109894"/>
    <lineage>
        <taxon>Eukaryota</taxon>
        <taxon>Fungi</taxon>
        <taxon>Fungi incertae sedis</taxon>
        <taxon>Chytridiomycota</taxon>
        <taxon>Chytridiomycota incertae sedis</taxon>
        <taxon>Chytridiomycetes</taxon>
        <taxon>Spizellomycetales</taxon>
        <taxon>Powellomycetaceae</taxon>
        <taxon>Geranomyces</taxon>
    </lineage>
</organism>
<dbReference type="SMART" id="SM00829">
    <property type="entry name" value="PKS_ER"/>
    <property type="match status" value="1"/>
</dbReference>
<dbReference type="PANTHER" id="PTHR44013:SF1">
    <property type="entry name" value="ZINC-TYPE ALCOHOL DEHYDROGENASE-LIKE PROTEIN C16A3.02C"/>
    <property type="match status" value="1"/>
</dbReference>
<feature type="domain" description="Enoyl reductase (ER)" evidence="1">
    <location>
        <begin position="28"/>
        <end position="341"/>
    </location>
</feature>
<dbReference type="SUPFAM" id="SSF50129">
    <property type="entry name" value="GroES-like"/>
    <property type="match status" value="1"/>
</dbReference>
<sequence>MVAKDISSASPPLPPTMRIWTYSTPAGGIENNMKLVEQPLPKPSKNRHLVQVLAVGLNPVDFKPAEARIVRLPATPGLDFAGRIVVPAQNSKLTAGSLIYGAASFYNPMAGGALAEYITVPTDTVAPIPAGVSPLVAGGAPIAAVTAYQSLQPYIKKNSRVFLNGGSGGTGTYGIQIAKALGAHVTVSCSAANAELCRSLGADEVLDYNARPLLDQLRDAAATSGAFDHVVDNVFSGPELYYQAHTYTAPNAHFVEVAGAPSFNFVRFALGGLLIPGFLGGGKRKLNIFTCLVRTEPLERIVQWIAEGQIKPITDQIFPMEQAVEAFKRLKTGRAKGKVIVTVAVE</sequence>
<gene>
    <name evidence="2" type="ORF">HDU87_002757</name>
</gene>
<name>A0AAD5TS51_9FUNG</name>
<dbReference type="InterPro" id="IPR020843">
    <property type="entry name" value="ER"/>
</dbReference>
<proteinExistence type="predicted"/>
<evidence type="ECO:0000313" key="2">
    <source>
        <dbReference type="EMBL" id="KAJ3185189.1"/>
    </source>
</evidence>
<dbReference type="PANTHER" id="PTHR44013">
    <property type="entry name" value="ZINC-TYPE ALCOHOL DEHYDROGENASE-LIKE PROTEIN C16A3.02C"/>
    <property type="match status" value="1"/>
</dbReference>